<dbReference type="Pfam" id="PF00656">
    <property type="entry name" value="Peptidase_C14"/>
    <property type="match status" value="1"/>
</dbReference>
<evidence type="ECO:0000256" key="5">
    <source>
        <dbReference type="ARBA" id="ARBA00022807"/>
    </source>
</evidence>
<dbReference type="Pfam" id="PF00619">
    <property type="entry name" value="CARD"/>
    <property type="match status" value="1"/>
</dbReference>
<dbReference type="Proteomes" id="UP000242188">
    <property type="component" value="Unassembled WGS sequence"/>
</dbReference>
<dbReference type="PROSITE" id="PS50208">
    <property type="entry name" value="CASPASE_P20"/>
    <property type="match status" value="1"/>
</dbReference>
<dbReference type="GO" id="GO:0006915">
    <property type="term" value="P:apoptotic process"/>
    <property type="evidence" value="ECO:0007669"/>
    <property type="project" value="UniProtKB-KW"/>
</dbReference>
<dbReference type="PRINTS" id="PR00376">
    <property type="entry name" value="IL1BCENZYME"/>
</dbReference>
<evidence type="ECO:0000259" key="9">
    <source>
        <dbReference type="PROSITE" id="PS50208"/>
    </source>
</evidence>
<evidence type="ECO:0000256" key="4">
    <source>
        <dbReference type="ARBA" id="ARBA00022801"/>
    </source>
</evidence>
<name>A0A210QY17_MIZYE</name>
<comment type="caution">
    <text evidence="11">The sequence shown here is derived from an EMBL/GenBank/DDBJ whole genome shotgun (WGS) entry which is preliminary data.</text>
</comment>
<evidence type="ECO:0000259" key="10">
    <source>
        <dbReference type="PROSITE" id="PS50209"/>
    </source>
</evidence>
<dbReference type="GO" id="GO:0006508">
    <property type="term" value="P:proteolysis"/>
    <property type="evidence" value="ECO:0007669"/>
    <property type="project" value="UniProtKB-KW"/>
</dbReference>
<dbReference type="EMBL" id="NEDP02001299">
    <property type="protein sequence ID" value="OWF53614.1"/>
    <property type="molecule type" value="Genomic_DNA"/>
</dbReference>
<feature type="compositionally biased region" description="Polar residues" evidence="8">
    <location>
        <begin position="153"/>
        <end position="165"/>
    </location>
</feature>
<dbReference type="InterPro" id="IPR001315">
    <property type="entry name" value="CARD"/>
</dbReference>
<feature type="domain" description="Caspase family p20" evidence="9">
    <location>
        <begin position="249"/>
        <end position="373"/>
    </location>
</feature>
<keyword evidence="3" id="KW-0053">Apoptosis</keyword>
<evidence type="ECO:0000256" key="3">
    <source>
        <dbReference type="ARBA" id="ARBA00022703"/>
    </source>
</evidence>
<gene>
    <name evidence="11" type="ORF">KP79_PYT21738</name>
</gene>
<dbReference type="Gene3D" id="3.40.50.1460">
    <property type="match status" value="1"/>
</dbReference>
<organism evidence="11 12">
    <name type="scientific">Mizuhopecten yessoensis</name>
    <name type="common">Japanese scallop</name>
    <name type="synonym">Patinopecten yessoensis</name>
    <dbReference type="NCBI Taxonomy" id="6573"/>
    <lineage>
        <taxon>Eukaryota</taxon>
        <taxon>Metazoa</taxon>
        <taxon>Spiralia</taxon>
        <taxon>Lophotrochozoa</taxon>
        <taxon>Mollusca</taxon>
        <taxon>Bivalvia</taxon>
        <taxon>Autobranchia</taxon>
        <taxon>Pteriomorphia</taxon>
        <taxon>Pectinida</taxon>
        <taxon>Pectinoidea</taxon>
        <taxon>Pectinidae</taxon>
        <taxon>Mizuhopecten</taxon>
    </lineage>
</organism>
<keyword evidence="2" id="KW-0645">Protease</keyword>
<dbReference type="PANTHER" id="PTHR47901:SF8">
    <property type="entry name" value="CASPASE-3"/>
    <property type="match status" value="1"/>
</dbReference>
<dbReference type="PROSITE" id="PS50209">
    <property type="entry name" value="CARD"/>
    <property type="match status" value="1"/>
</dbReference>
<feature type="active site" evidence="7">
    <location>
        <position position="325"/>
    </location>
</feature>
<dbReference type="STRING" id="6573.A0A210QY17"/>
<dbReference type="Gene3D" id="1.10.533.10">
    <property type="entry name" value="Death Domain, Fas"/>
    <property type="match status" value="1"/>
</dbReference>
<evidence type="ECO:0000313" key="12">
    <source>
        <dbReference type="Proteomes" id="UP000242188"/>
    </source>
</evidence>
<dbReference type="PANTHER" id="PTHR47901">
    <property type="entry name" value="CASPASE RECRUITMENT DOMAIN-CONTAINING PROTEIN 18"/>
    <property type="match status" value="1"/>
</dbReference>
<comment type="similarity">
    <text evidence="1">Belongs to the peptidase C14A family.</text>
</comment>
<evidence type="ECO:0000313" key="11">
    <source>
        <dbReference type="EMBL" id="OWF53614.1"/>
    </source>
</evidence>
<evidence type="ECO:0000256" key="6">
    <source>
        <dbReference type="ARBA" id="ARBA00023145"/>
    </source>
</evidence>
<reference evidence="11 12" key="1">
    <citation type="journal article" date="2017" name="Nat. Ecol. Evol.">
        <title>Scallop genome provides insights into evolution of bilaterian karyotype and development.</title>
        <authorList>
            <person name="Wang S."/>
            <person name="Zhang J."/>
            <person name="Jiao W."/>
            <person name="Li J."/>
            <person name="Xun X."/>
            <person name="Sun Y."/>
            <person name="Guo X."/>
            <person name="Huan P."/>
            <person name="Dong B."/>
            <person name="Zhang L."/>
            <person name="Hu X."/>
            <person name="Sun X."/>
            <person name="Wang J."/>
            <person name="Zhao C."/>
            <person name="Wang Y."/>
            <person name="Wang D."/>
            <person name="Huang X."/>
            <person name="Wang R."/>
            <person name="Lv J."/>
            <person name="Li Y."/>
            <person name="Zhang Z."/>
            <person name="Liu B."/>
            <person name="Lu W."/>
            <person name="Hui Y."/>
            <person name="Liang J."/>
            <person name="Zhou Z."/>
            <person name="Hou R."/>
            <person name="Li X."/>
            <person name="Liu Y."/>
            <person name="Li H."/>
            <person name="Ning X."/>
            <person name="Lin Y."/>
            <person name="Zhao L."/>
            <person name="Xing Q."/>
            <person name="Dou J."/>
            <person name="Li Y."/>
            <person name="Mao J."/>
            <person name="Guo H."/>
            <person name="Dou H."/>
            <person name="Li T."/>
            <person name="Mu C."/>
            <person name="Jiang W."/>
            <person name="Fu Q."/>
            <person name="Fu X."/>
            <person name="Miao Y."/>
            <person name="Liu J."/>
            <person name="Yu Q."/>
            <person name="Li R."/>
            <person name="Liao H."/>
            <person name="Li X."/>
            <person name="Kong Y."/>
            <person name="Jiang Z."/>
            <person name="Chourrout D."/>
            <person name="Li R."/>
            <person name="Bao Z."/>
        </authorList>
    </citation>
    <scope>NUCLEOTIDE SEQUENCE [LARGE SCALE GENOMIC DNA]</scope>
    <source>
        <strain evidence="11 12">PY_sf001</strain>
    </source>
</reference>
<keyword evidence="6" id="KW-0865">Zymogen</keyword>
<dbReference type="InterPro" id="IPR029030">
    <property type="entry name" value="Caspase-like_dom_sf"/>
</dbReference>
<accession>A0A210QY17</accession>
<sequence length="442" mass="49023">MENNHRKALQKTRTTLVRDLDPSGDLQDLLVSEGIFTPLMSEDIQAERSRADKVRRLLDNLIRRGPKAYAIFLKCLRNSGHEHLANAVEDNEYQLRGLPVPPRAVECQEREGQSTSTVYTRQHGQVTLPEHTMGDIEVQAPQGLYTQTQGYPTEQFQPSQENNPYGSLLAPSGTSINQGLANQMAGNSHVTLGQAASGQRNEDMMEVADSQPALAQPPSASEPAQPAPPAQSAYQRVALERKYKMESDPRGLCLIINNKNYRTMSCRTGTDVDRDQLRDLFQQLNFWVDIKNDLPGMEMKRQLEKLTRFDGLPRVDSLVICFLCHGDSGKVYGTDGVALNLLNDAFKIFGPQSCPALIGKPKLFVLNSCRGGALDVGNHFNTIGNHLTRGNSETDLRHHLPRNVPDVQPTTPLALPETNPSFKDLYIAYSTFPGTFSTVLLT</sequence>
<keyword evidence="12" id="KW-1185">Reference proteome</keyword>
<evidence type="ECO:0000256" key="2">
    <source>
        <dbReference type="ARBA" id="ARBA00022670"/>
    </source>
</evidence>
<dbReference type="InterPro" id="IPR001309">
    <property type="entry name" value="Pept_C14_p20"/>
</dbReference>
<protein>
    <submittedName>
        <fullName evidence="11">Caspase-3</fullName>
    </submittedName>
</protein>
<dbReference type="SMART" id="SM00114">
    <property type="entry name" value="CARD"/>
    <property type="match status" value="1"/>
</dbReference>
<dbReference type="CDD" id="cd01671">
    <property type="entry name" value="CARD"/>
    <property type="match status" value="1"/>
</dbReference>
<dbReference type="InterPro" id="IPR011029">
    <property type="entry name" value="DEATH-like_dom_sf"/>
</dbReference>
<feature type="active site" evidence="7">
    <location>
        <position position="369"/>
    </location>
</feature>
<dbReference type="SUPFAM" id="SSF52129">
    <property type="entry name" value="Caspase-like"/>
    <property type="match status" value="1"/>
</dbReference>
<dbReference type="AlphaFoldDB" id="A0A210QY17"/>
<keyword evidence="4" id="KW-0378">Hydrolase</keyword>
<evidence type="ECO:0000256" key="1">
    <source>
        <dbReference type="ARBA" id="ARBA00010134"/>
    </source>
</evidence>
<dbReference type="GO" id="GO:0004197">
    <property type="term" value="F:cysteine-type endopeptidase activity"/>
    <property type="evidence" value="ECO:0007669"/>
    <property type="project" value="InterPro"/>
</dbReference>
<dbReference type="SMART" id="SM00115">
    <property type="entry name" value="CASc"/>
    <property type="match status" value="1"/>
</dbReference>
<dbReference type="SUPFAM" id="SSF47986">
    <property type="entry name" value="DEATH domain"/>
    <property type="match status" value="1"/>
</dbReference>
<feature type="compositionally biased region" description="Low complexity" evidence="8">
    <location>
        <begin position="210"/>
        <end position="224"/>
    </location>
</feature>
<feature type="domain" description="CARD" evidence="10">
    <location>
        <begin position="1"/>
        <end position="91"/>
    </location>
</feature>
<keyword evidence="5" id="KW-0788">Thiol protease</keyword>
<dbReference type="GO" id="GO:0042981">
    <property type="term" value="P:regulation of apoptotic process"/>
    <property type="evidence" value="ECO:0007669"/>
    <property type="project" value="InterPro"/>
</dbReference>
<evidence type="ECO:0000256" key="8">
    <source>
        <dbReference type="SAM" id="MobiDB-lite"/>
    </source>
</evidence>
<dbReference type="InterPro" id="IPR011600">
    <property type="entry name" value="Pept_C14_caspase"/>
</dbReference>
<proteinExistence type="inferred from homology"/>
<dbReference type="PIRSF" id="PIRSF038001">
    <property type="entry name" value="Caspase_ICE"/>
    <property type="match status" value="1"/>
</dbReference>
<feature type="region of interest" description="Disordered" evidence="8">
    <location>
        <begin position="193"/>
        <end position="232"/>
    </location>
</feature>
<feature type="region of interest" description="Disordered" evidence="8">
    <location>
        <begin position="153"/>
        <end position="174"/>
    </location>
</feature>
<dbReference type="InterPro" id="IPR002398">
    <property type="entry name" value="Pept_C14"/>
</dbReference>
<evidence type="ECO:0000256" key="7">
    <source>
        <dbReference type="PIRSR" id="PIRSR038001-1"/>
    </source>
</evidence>
<dbReference type="OrthoDB" id="6093024at2759"/>
<dbReference type="InterPro" id="IPR015917">
    <property type="entry name" value="Pept_C14A"/>
</dbReference>